<dbReference type="GO" id="GO:0005634">
    <property type="term" value="C:nucleus"/>
    <property type="evidence" value="ECO:0007669"/>
    <property type="project" value="InterPro"/>
</dbReference>
<dbReference type="GO" id="GO:0033314">
    <property type="term" value="P:mitotic DNA replication checkpoint signaling"/>
    <property type="evidence" value="ECO:0007669"/>
    <property type="project" value="InterPro"/>
</dbReference>
<dbReference type="EMBL" id="VWYE01025642">
    <property type="protein sequence ID" value="NXQ35002.1"/>
    <property type="molecule type" value="Genomic_DNA"/>
</dbReference>
<feature type="compositionally biased region" description="Low complexity" evidence="1">
    <location>
        <begin position="719"/>
        <end position="737"/>
    </location>
</feature>
<keyword evidence="6" id="KW-1185">Reference proteome</keyword>
<dbReference type="InterPro" id="IPR053920">
    <property type="entry name" value="Treslin_STD"/>
</dbReference>
<evidence type="ECO:0000256" key="1">
    <source>
        <dbReference type="SAM" id="MobiDB-lite"/>
    </source>
</evidence>
<sequence length="754" mass="83344">GLKETLLDFQWDRPEIASPAKPPRRSRRTGPHAREPPEAPPEGFVNAVFLFSPCPHSRRELRQFVSGNDAPSSPEEPPTAQELAEKLLPKSVQELLVEQKITLFWVDTADWAQLMECPDHGGYWTMFEVIGQMGGTILPAEALVHCQSRPRADAAPSLLGDSGFPVPRAVPWAVPQAVPWATLLPLDATLNCLFSRPSVYRSVFPQQEATLFLSMPGGKKQESCAVILEPLAMSQRQLQCPVSIVVKGSLRGWSLAQAGHFLTESWILQSSQAGQGEWDRSLFHKLLRSLVAEGLHMIAEVSLSKTWFPCTAVLSPLSEDTAVLTVLGPEKTAEIQGCSLEEAVVENSSQDCATHLPEIVTSVLSKIDMSMEDSLAKTAVPEWVQRELSLTGGWHPSVLEAWYPASNTCGASSDLMESFRLLQVPYANGKDDGDQSNVELSESLSELYQRKFSETSAAAGQGNNKKRRGVPRTPVRQKMKTMPRSLQMLNAARLNVKAQKFQPDAVPPAVNEKVPQKLSAKRLDEKVEGKAKALKVSIGVYFQTEEELQSHLTASYQKAVAEGIPSSMCAQDMIMAIKRFLKIPDAKEKEVACVARVRNHLLKTSKMLRQQHGSQKETKVRECRLQVFLRLELCLQCPSLQSNTEDMEQLLEEANMLRILCLTEDPAYLTKFLEEILELYMNSIPKTLGDIYYGLGTQIPPKLASVLPSDFFSDDSMTLDSKSPGLPPSLSSVLTPSAVCTEGDQLEELRTRSA</sequence>
<dbReference type="AlphaFoldDB" id="A0A7L2CCK0"/>
<feature type="domain" description="Treslin N-terminal" evidence="3">
    <location>
        <begin position="2"/>
        <end position="94"/>
    </location>
</feature>
<feature type="region of interest" description="Disordered" evidence="1">
    <location>
        <begin position="718"/>
        <end position="737"/>
    </location>
</feature>
<feature type="non-terminal residue" evidence="5">
    <location>
        <position position="754"/>
    </location>
</feature>
<dbReference type="GO" id="GO:0010212">
    <property type="term" value="P:response to ionizing radiation"/>
    <property type="evidence" value="ECO:0007669"/>
    <property type="project" value="InterPro"/>
</dbReference>
<dbReference type="GO" id="GO:0003682">
    <property type="term" value="F:chromatin binding"/>
    <property type="evidence" value="ECO:0007669"/>
    <property type="project" value="TreeGrafter"/>
</dbReference>
<feature type="non-terminal residue" evidence="5">
    <location>
        <position position="1"/>
    </location>
</feature>
<feature type="compositionally biased region" description="Basic residues" evidence="1">
    <location>
        <begin position="464"/>
        <end position="479"/>
    </location>
</feature>
<organism evidence="5 6">
    <name type="scientific">Alaudala cheleensis</name>
    <name type="common">Asian short-toed lark</name>
    <dbReference type="NCBI Taxonomy" id="670337"/>
    <lineage>
        <taxon>Eukaryota</taxon>
        <taxon>Metazoa</taxon>
        <taxon>Chordata</taxon>
        <taxon>Craniata</taxon>
        <taxon>Vertebrata</taxon>
        <taxon>Euteleostomi</taxon>
        <taxon>Archelosauria</taxon>
        <taxon>Archosauria</taxon>
        <taxon>Dinosauria</taxon>
        <taxon>Saurischia</taxon>
        <taxon>Theropoda</taxon>
        <taxon>Coelurosauria</taxon>
        <taxon>Aves</taxon>
        <taxon>Neognathae</taxon>
        <taxon>Neoaves</taxon>
        <taxon>Telluraves</taxon>
        <taxon>Australaves</taxon>
        <taxon>Passeriformes</taxon>
        <taxon>Sylvioidea</taxon>
        <taxon>Alaudidae</taxon>
        <taxon>Alaudala</taxon>
    </lineage>
</organism>
<dbReference type="PANTHER" id="PTHR21556">
    <property type="entry name" value="TRESLIN"/>
    <property type="match status" value="1"/>
</dbReference>
<feature type="region of interest" description="Disordered" evidence="1">
    <location>
        <begin position="1"/>
        <end position="43"/>
    </location>
</feature>
<dbReference type="InterPro" id="IPR032746">
    <property type="entry name" value="Treslin_M"/>
</dbReference>
<feature type="compositionally biased region" description="Basic residues" evidence="1">
    <location>
        <begin position="22"/>
        <end position="31"/>
    </location>
</feature>
<dbReference type="Pfam" id="PF21854">
    <property type="entry name" value="Treslin_N"/>
    <property type="match status" value="1"/>
</dbReference>
<comment type="caution">
    <text evidence="5">The sequence shown here is derived from an EMBL/GenBank/DDBJ whole genome shotgun (WGS) entry which is preliminary data.</text>
</comment>
<evidence type="ECO:0000259" key="2">
    <source>
        <dbReference type="Pfam" id="PF15292"/>
    </source>
</evidence>
<dbReference type="GO" id="GO:0007095">
    <property type="term" value="P:mitotic G2 DNA damage checkpoint signaling"/>
    <property type="evidence" value="ECO:0007669"/>
    <property type="project" value="TreeGrafter"/>
</dbReference>
<feature type="compositionally biased region" description="Basic and acidic residues" evidence="1">
    <location>
        <begin position="1"/>
        <end position="15"/>
    </location>
</feature>
<dbReference type="Proteomes" id="UP000571582">
    <property type="component" value="Unassembled WGS sequence"/>
</dbReference>
<proteinExistence type="predicted"/>
<accession>A0A7L2CCK0</accession>
<protein>
    <submittedName>
        <fullName evidence="5">TICRR protein</fullName>
    </submittedName>
</protein>
<dbReference type="GO" id="GO:0030174">
    <property type="term" value="P:regulation of DNA-templated DNA replication initiation"/>
    <property type="evidence" value="ECO:0007669"/>
    <property type="project" value="TreeGrafter"/>
</dbReference>
<dbReference type="InterPro" id="IPR053919">
    <property type="entry name" value="Treslin_N"/>
</dbReference>
<feature type="region of interest" description="Disordered" evidence="1">
    <location>
        <begin position="455"/>
        <end position="479"/>
    </location>
</feature>
<name>A0A7L2CCK0_9PASS</name>
<evidence type="ECO:0000259" key="4">
    <source>
        <dbReference type="Pfam" id="PF21855"/>
    </source>
</evidence>
<evidence type="ECO:0000313" key="6">
    <source>
        <dbReference type="Proteomes" id="UP000571582"/>
    </source>
</evidence>
<evidence type="ECO:0000259" key="3">
    <source>
        <dbReference type="Pfam" id="PF21854"/>
    </source>
</evidence>
<dbReference type="InterPro" id="IPR026153">
    <property type="entry name" value="Treslin"/>
</dbReference>
<dbReference type="Pfam" id="PF21855">
    <property type="entry name" value="Treslin_STD"/>
    <property type="match status" value="1"/>
</dbReference>
<dbReference type="PANTHER" id="PTHR21556:SF2">
    <property type="entry name" value="TRESLIN"/>
    <property type="match status" value="1"/>
</dbReference>
<feature type="domain" description="Treslin STD" evidence="4">
    <location>
        <begin position="546"/>
        <end position="695"/>
    </location>
</feature>
<gene>
    <name evidence="5" type="primary">Ticrr_1</name>
    <name evidence="5" type="ORF">ALACHE_R12901</name>
</gene>
<dbReference type="GO" id="GO:0006260">
    <property type="term" value="P:DNA replication"/>
    <property type="evidence" value="ECO:0007669"/>
    <property type="project" value="InterPro"/>
</dbReference>
<evidence type="ECO:0000313" key="5">
    <source>
        <dbReference type="EMBL" id="NXQ35002.1"/>
    </source>
</evidence>
<feature type="domain" description="Treslin M" evidence="2">
    <location>
        <begin position="184"/>
        <end position="327"/>
    </location>
</feature>
<dbReference type="Pfam" id="PF15292">
    <property type="entry name" value="Treslin_M"/>
    <property type="match status" value="1"/>
</dbReference>
<reference evidence="5 6" key="1">
    <citation type="submission" date="2019-09" db="EMBL/GenBank/DDBJ databases">
        <title>Bird 10,000 Genomes (B10K) Project - Family phase.</title>
        <authorList>
            <person name="Zhang G."/>
        </authorList>
    </citation>
    <scope>NUCLEOTIDE SEQUENCE [LARGE SCALE GENOMIC DNA]</scope>
    <source>
        <strain evidence="5">B10K-DU-001-15</strain>
        <tissue evidence="5">Muscle</tissue>
    </source>
</reference>